<name>A0A7W8DRB1_9BACT</name>
<gene>
    <name evidence="2" type="ORF">HNQ64_002986</name>
</gene>
<proteinExistence type="predicted"/>
<evidence type="ECO:0000313" key="2">
    <source>
        <dbReference type="EMBL" id="MBB5038721.1"/>
    </source>
</evidence>
<organism evidence="2 3">
    <name type="scientific">Prosthecobacter dejongeii</name>
    <dbReference type="NCBI Taxonomy" id="48465"/>
    <lineage>
        <taxon>Bacteria</taxon>
        <taxon>Pseudomonadati</taxon>
        <taxon>Verrucomicrobiota</taxon>
        <taxon>Verrucomicrobiia</taxon>
        <taxon>Verrucomicrobiales</taxon>
        <taxon>Verrucomicrobiaceae</taxon>
        <taxon>Prosthecobacter</taxon>
    </lineage>
</organism>
<keyword evidence="3" id="KW-1185">Reference proteome</keyword>
<feature type="transmembrane region" description="Helical" evidence="1">
    <location>
        <begin position="93"/>
        <end position="123"/>
    </location>
</feature>
<dbReference type="AlphaFoldDB" id="A0A7W8DRB1"/>
<feature type="transmembrane region" description="Helical" evidence="1">
    <location>
        <begin position="12"/>
        <end position="32"/>
    </location>
</feature>
<dbReference type="Proteomes" id="UP000534294">
    <property type="component" value="Unassembled WGS sequence"/>
</dbReference>
<dbReference type="EMBL" id="JACHIF010000006">
    <property type="protein sequence ID" value="MBB5038721.1"/>
    <property type="molecule type" value="Genomic_DNA"/>
</dbReference>
<feature type="transmembrane region" description="Helical" evidence="1">
    <location>
        <begin position="65"/>
        <end position="87"/>
    </location>
</feature>
<keyword evidence="1" id="KW-0472">Membrane</keyword>
<comment type="caution">
    <text evidence="2">The sequence shown here is derived from an EMBL/GenBank/DDBJ whole genome shotgun (WGS) entry which is preliminary data.</text>
</comment>
<protein>
    <submittedName>
        <fullName evidence="2">Uncharacterized protein</fullName>
    </submittedName>
</protein>
<reference evidence="2 3" key="1">
    <citation type="submission" date="2020-08" db="EMBL/GenBank/DDBJ databases">
        <title>Genomic Encyclopedia of Type Strains, Phase IV (KMG-IV): sequencing the most valuable type-strain genomes for metagenomic binning, comparative biology and taxonomic classification.</title>
        <authorList>
            <person name="Goeker M."/>
        </authorList>
    </citation>
    <scope>NUCLEOTIDE SEQUENCE [LARGE SCALE GENOMIC DNA]</scope>
    <source>
        <strain evidence="2 3">DSM 12251</strain>
    </source>
</reference>
<sequence>MTPPTPERGALLAKIGAFLQPAQVIGFMLSWFSMREAMSLGASAVPEGGVVIKDVTADASQAFDYFLFGIGIAVVGLILVIIAATWFRYRASWFFWFMCIYGGAMIMSYMAPFGLFLVIYALVKKREFPLDPPPTPGTMV</sequence>
<dbReference type="RefSeq" id="WP_184209786.1">
    <property type="nucleotide sequence ID" value="NZ_JACHIF010000006.1"/>
</dbReference>
<accession>A0A7W8DRB1</accession>
<keyword evidence="1" id="KW-1133">Transmembrane helix</keyword>
<evidence type="ECO:0000256" key="1">
    <source>
        <dbReference type="SAM" id="Phobius"/>
    </source>
</evidence>
<keyword evidence="1" id="KW-0812">Transmembrane</keyword>
<evidence type="ECO:0000313" key="3">
    <source>
        <dbReference type="Proteomes" id="UP000534294"/>
    </source>
</evidence>